<dbReference type="EMBL" id="BMJY01000003">
    <property type="protein sequence ID" value="GGH38999.1"/>
    <property type="molecule type" value="Genomic_DNA"/>
</dbReference>
<dbReference type="RefSeq" id="WP_188755169.1">
    <property type="nucleotide sequence ID" value="NZ_BMJY01000003.1"/>
</dbReference>
<reference evidence="1" key="1">
    <citation type="journal article" date="2014" name="Int. J. Syst. Evol. Microbiol.">
        <title>Complete genome sequence of Corynebacterium casei LMG S-19264T (=DSM 44701T), isolated from a smear-ripened cheese.</title>
        <authorList>
            <consortium name="US DOE Joint Genome Institute (JGI-PGF)"/>
            <person name="Walter F."/>
            <person name="Albersmeier A."/>
            <person name="Kalinowski J."/>
            <person name="Ruckert C."/>
        </authorList>
    </citation>
    <scope>NUCLEOTIDE SEQUENCE</scope>
    <source>
        <strain evidence="1">CGMCC 1.15794</strain>
    </source>
</reference>
<reference evidence="1" key="2">
    <citation type="submission" date="2020-09" db="EMBL/GenBank/DDBJ databases">
        <authorList>
            <person name="Sun Q."/>
            <person name="Zhou Y."/>
        </authorList>
    </citation>
    <scope>NUCLEOTIDE SEQUENCE</scope>
    <source>
        <strain evidence="1">CGMCC 1.15794</strain>
    </source>
</reference>
<accession>A0A917IEP7</accession>
<keyword evidence="2" id="KW-1185">Reference proteome</keyword>
<gene>
    <name evidence="1" type="ORF">GCM10010921_09980</name>
</gene>
<dbReference type="Proteomes" id="UP000657592">
    <property type="component" value="Unassembled WGS sequence"/>
</dbReference>
<protein>
    <submittedName>
        <fullName evidence="1">Uncharacterized protein</fullName>
    </submittedName>
</protein>
<name>A0A917IEP7_9MICO</name>
<evidence type="ECO:0000313" key="2">
    <source>
        <dbReference type="Proteomes" id="UP000657592"/>
    </source>
</evidence>
<dbReference type="AlphaFoldDB" id="A0A917IEP7"/>
<evidence type="ECO:0000313" key="1">
    <source>
        <dbReference type="EMBL" id="GGH38999.1"/>
    </source>
</evidence>
<organism evidence="1 2">
    <name type="scientific">Microbacterium album</name>
    <dbReference type="NCBI Taxonomy" id="2053191"/>
    <lineage>
        <taxon>Bacteria</taxon>
        <taxon>Bacillati</taxon>
        <taxon>Actinomycetota</taxon>
        <taxon>Actinomycetes</taxon>
        <taxon>Micrococcales</taxon>
        <taxon>Microbacteriaceae</taxon>
        <taxon>Microbacterium</taxon>
    </lineage>
</organism>
<comment type="caution">
    <text evidence="1">The sequence shown here is derived from an EMBL/GenBank/DDBJ whole genome shotgun (WGS) entry which is preliminary data.</text>
</comment>
<proteinExistence type="predicted"/>
<sequence>MARDDRGAERLAAAVTVAAVLVAGYFAVGAGVGTMGMTVQRPDAEFSRFVEALADVPGVEAAEGDRWSEGLILGELRTSARVTIKAEESAVERLRVAACEAGYREDVDWRVTVETERGSAAVVYAYDDPCPQIGREAVAAARQLDAIAVGCTIQYEQRADVGFLLIDSGDCPGPDDRAERFRRGISLLRGAPDVAASARAPEGTDVTVWSDALTITASPGERGPIGDLLDRLAARGVVIFEVDDPGRRVHIGVLRDTDEERVRSLVSGSELRFSGYDLTVSRLGDPVAG</sequence>